<protein>
    <recommendedName>
        <fullName evidence="2">TraD/TraG TraM recognition site domain-containing protein</fullName>
    </recommendedName>
</protein>
<dbReference type="STRING" id="314344.AL013_05010"/>
<evidence type="ECO:0000256" key="1">
    <source>
        <dbReference type="SAM" id="Phobius"/>
    </source>
</evidence>
<dbReference type="HOGENOM" id="CLU_024857_0_0_0"/>
<dbReference type="AlphaFoldDB" id="Q0F327"/>
<dbReference type="InterPro" id="IPR032689">
    <property type="entry name" value="TraG-D_C"/>
</dbReference>
<evidence type="ECO:0000313" key="4">
    <source>
        <dbReference type="Proteomes" id="UP000005297"/>
    </source>
</evidence>
<dbReference type="SUPFAM" id="SSF52540">
    <property type="entry name" value="P-loop containing nucleoside triphosphate hydrolases"/>
    <property type="match status" value="1"/>
</dbReference>
<dbReference type="InterPro" id="IPR027417">
    <property type="entry name" value="P-loop_NTPase"/>
</dbReference>
<name>Q0F327_9PROT</name>
<dbReference type="NCBIfam" id="TIGR03743">
    <property type="entry name" value="SXT_TraD"/>
    <property type="match status" value="1"/>
</dbReference>
<gene>
    <name evidence="3" type="ORF">SPV1_04818</name>
</gene>
<keyword evidence="1" id="KW-1133">Transmembrane helix</keyword>
<dbReference type="NCBIfam" id="TIGR03754">
    <property type="entry name" value="conj_TOL_TraD"/>
    <property type="match status" value="1"/>
</dbReference>
<dbReference type="RefSeq" id="WP_009851258.1">
    <property type="nucleotide sequence ID" value="NZ_DS022295.1"/>
</dbReference>
<dbReference type="eggNOG" id="COG3505">
    <property type="taxonomic scope" value="Bacteria"/>
</dbReference>
<feature type="transmembrane region" description="Helical" evidence="1">
    <location>
        <begin position="12"/>
        <end position="29"/>
    </location>
</feature>
<dbReference type="Proteomes" id="UP000005297">
    <property type="component" value="Unassembled WGS sequence"/>
</dbReference>
<dbReference type="InterPro" id="IPR022458">
    <property type="entry name" value="Conjugative_coupling_TraG/TraD"/>
</dbReference>
<dbReference type="InterPro" id="IPR022503">
    <property type="entry name" value="Conj_coupling_TraG/TraD_PFGI-1"/>
</dbReference>
<evidence type="ECO:0000259" key="2">
    <source>
        <dbReference type="Pfam" id="PF12696"/>
    </source>
</evidence>
<evidence type="ECO:0000313" key="3">
    <source>
        <dbReference type="EMBL" id="EAU56114.1"/>
    </source>
</evidence>
<organism evidence="3 4">
    <name type="scientific">Mariprofundus ferrooxydans PV-1</name>
    <dbReference type="NCBI Taxonomy" id="314345"/>
    <lineage>
        <taxon>Bacteria</taxon>
        <taxon>Pseudomonadati</taxon>
        <taxon>Pseudomonadota</taxon>
        <taxon>Candidatius Mariprofundia</taxon>
        <taxon>Mariprofundales</taxon>
        <taxon>Mariprofundaceae</taxon>
        <taxon>Mariprofundus</taxon>
    </lineage>
</organism>
<proteinExistence type="predicted"/>
<keyword evidence="1" id="KW-0812">Transmembrane</keyword>
<dbReference type="EMBL" id="AATS01000001">
    <property type="protein sequence ID" value="EAU56114.1"/>
    <property type="molecule type" value="Genomic_DNA"/>
</dbReference>
<comment type="caution">
    <text evidence="3">The sequence shown here is derived from an EMBL/GenBank/DDBJ whole genome shotgun (WGS) entry which is preliminary data.</text>
</comment>
<reference evidence="3 4" key="1">
    <citation type="submission" date="2006-09" db="EMBL/GenBank/DDBJ databases">
        <authorList>
            <person name="Emerson D."/>
            <person name="Ferriera S."/>
            <person name="Johnson J."/>
            <person name="Kravitz S."/>
            <person name="Halpern A."/>
            <person name="Remington K."/>
            <person name="Beeson K."/>
            <person name="Tran B."/>
            <person name="Rogers Y.-H."/>
            <person name="Friedman R."/>
            <person name="Venter J.C."/>
        </authorList>
    </citation>
    <scope>NUCLEOTIDE SEQUENCE [LARGE SCALE GENOMIC DNA]</scope>
    <source>
        <strain evidence="3 4">PV-1</strain>
    </source>
</reference>
<dbReference type="InParanoid" id="Q0F327"/>
<dbReference type="Gene3D" id="3.40.50.300">
    <property type="entry name" value="P-loop containing nucleotide triphosphate hydrolases"/>
    <property type="match status" value="2"/>
</dbReference>
<keyword evidence="4" id="KW-1185">Reference proteome</keyword>
<sequence length="682" mass="75264">MAHAVESRLRAAVEFVPATAAGISALALVTSPSLFLMPGALAKGAAGCCAALAILRAHQGLGVIRYRSHLRRLPRYVLKPDAVPVSKLKLFWGMGFEWTQRHSQRLFDTRLPENAKYLEPGRAYRAARDLEFRLEKSRAFAFIPKITGAPAWWNPVRPFPPVGGNPALHGVGMEDERPVYSDIGERVGHTLVLGTTRVGKTRLEELLVTQDIHRGDVVIVFDPKGDKELMKRMFAEAKRAGRLEDLHIFHLGHPEISARYNAVANFTRITEVAGRISGQLSGEGDSAAFREFAWRFTNIIARALVALGQTPDYETIAKYVRNIEPLLVEYCSWWLDRSGPAGWRDSVKGIEESIKPESLPQHLRDRGIHSVAIVRYIKQRDLYDPVADGLRSAFEYDKTYFDKIVASLLPLLEKLTTGKVSELLSPDYTDMDDPRPIIDWMQIIRRRGIVYVGLDALSDAEVAAAVGNSMFADLTSIAGQLYKFGLDYGLPDLGSSKAPPAISVHADEFNELIGDEFIPLLNKAGGAGFQVTAYTQTWADVEARIGNRAKAEQIGGNFNALIMLRVKNVRTAEILTDQLPKVQLVSKTAVSGVTDVADASSPTEFASRNEDRLTEKEAPMIEPADIVQLPKGQAFALLGGARLWKLRIPLPHTGPDPMMPRDFGEMVEWLYPDGVATGGHDG</sequence>
<feature type="domain" description="TraD/TraG TraM recognition site" evidence="2">
    <location>
        <begin position="506"/>
        <end position="631"/>
    </location>
</feature>
<dbReference type="CDD" id="cd01127">
    <property type="entry name" value="TrwB_TraG_TraD_VirD4"/>
    <property type="match status" value="2"/>
</dbReference>
<keyword evidence="1" id="KW-0472">Membrane</keyword>
<dbReference type="OrthoDB" id="7817736at2"/>
<accession>Q0F327</accession>
<dbReference type="Pfam" id="PF12696">
    <property type="entry name" value="TraG-D_C"/>
    <property type="match status" value="1"/>
</dbReference>